<comment type="subcellular location">
    <subcellularLocation>
        <location evidence="1">Cell inner membrane</location>
        <topology evidence="1">Multi-pass membrane protein</topology>
    </subcellularLocation>
    <subcellularLocation>
        <location evidence="13">Membrane</location>
        <topology evidence="13">Multi-pass membrane protein</topology>
    </subcellularLocation>
</comment>
<comment type="catalytic activity">
    <reaction evidence="12">
        <text>Mg(2+)(in) = Mg(2+)(out)</text>
        <dbReference type="Rhea" id="RHEA:29827"/>
        <dbReference type="ChEBI" id="CHEBI:18420"/>
    </reaction>
</comment>
<evidence type="ECO:0000256" key="1">
    <source>
        <dbReference type="ARBA" id="ARBA00004429"/>
    </source>
</evidence>
<dbReference type="OrthoDB" id="9803416at2"/>
<keyword evidence="5 13" id="KW-1003">Cell membrane</keyword>
<evidence type="ECO:0000256" key="7">
    <source>
        <dbReference type="ARBA" id="ARBA00022692"/>
    </source>
</evidence>
<dbReference type="Proteomes" id="UP000078459">
    <property type="component" value="Unassembled WGS sequence"/>
</dbReference>
<dbReference type="SUPFAM" id="SSF144083">
    <property type="entry name" value="Magnesium transport protein CorA, transmembrane region"/>
    <property type="match status" value="1"/>
</dbReference>
<keyword evidence="4 13" id="KW-0813">Transport</keyword>
<proteinExistence type="inferred from homology"/>
<organism evidence="14 15">
    <name type="scientific">Pedobacter psychrophilus</name>
    <dbReference type="NCBI Taxonomy" id="1826909"/>
    <lineage>
        <taxon>Bacteria</taxon>
        <taxon>Pseudomonadati</taxon>
        <taxon>Bacteroidota</taxon>
        <taxon>Sphingobacteriia</taxon>
        <taxon>Sphingobacteriales</taxon>
        <taxon>Sphingobacteriaceae</taxon>
        <taxon>Pedobacter</taxon>
    </lineage>
</organism>
<dbReference type="Gene3D" id="1.20.58.340">
    <property type="entry name" value="Magnesium transport protein CorA, transmembrane region"/>
    <property type="match status" value="2"/>
</dbReference>
<evidence type="ECO:0000256" key="10">
    <source>
        <dbReference type="ARBA" id="ARBA00023065"/>
    </source>
</evidence>
<keyword evidence="6" id="KW-0997">Cell inner membrane</keyword>
<gene>
    <name evidence="13" type="primary">corA</name>
    <name evidence="14" type="ORF">A5893_08955</name>
</gene>
<dbReference type="AlphaFoldDB" id="A0A179DFX2"/>
<keyword evidence="10 13" id="KW-0406">Ion transport</keyword>
<dbReference type="GO" id="GO:0015087">
    <property type="term" value="F:cobalt ion transmembrane transporter activity"/>
    <property type="evidence" value="ECO:0007669"/>
    <property type="project" value="UniProtKB-UniRule"/>
</dbReference>
<evidence type="ECO:0000256" key="2">
    <source>
        <dbReference type="ARBA" id="ARBA00009765"/>
    </source>
</evidence>
<comment type="function">
    <text evidence="13">Mediates influx of magnesium ions.</text>
</comment>
<dbReference type="InterPro" id="IPR002523">
    <property type="entry name" value="MgTranspt_CorA/ZnTranspt_ZntB"/>
</dbReference>
<keyword evidence="7 13" id="KW-0812">Transmembrane</keyword>
<comment type="caution">
    <text evidence="14">The sequence shown here is derived from an EMBL/GenBank/DDBJ whole genome shotgun (WGS) entry which is preliminary data.</text>
</comment>
<sequence>MLRIYYKKNTRLAKESDVEILKEIPIEDMVWIDLQNPTVEEKSTIESYFDIKYSSEEESQEIESSSRFSEMDNEIIINSNFLSVKENTFDYYPVSIILEKGIMFSYRDADLKTFEEAVKKIKANPTLYINGYQILSTILETCIDQDADLIENIAKEIAELNKSLRTTKERVDEDDLLKISSLQNDNMMLRENIIDKQRLLSSLIKSSVFPPKYMSVLKIMIKDISSLLEHNKFAFERLEYLQDTFLGLINIDQNRIIKIFTVATVAFMPPTLIASIYGMNFREMPELEWRYGYLIAILLMILSSLGTLVYFKKKNWL</sequence>
<evidence type="ECO:0000256" key="3">
    <source>
        <dbReference type="ARBA" id="ARBA00019439"/>
    </source>
</evidence>
<evidence type="ECO:0000256" key="11">
    <source>
        <dbReference type="ARBA" id="ARBA00023136"/>
    </source>
</evidence>
<dbReference type="InterPro" id="IPR004488">
    <property type="entry name" value="Mg/Co-transport_prot_CorA"/>
</dbReference>
<reference evidence="14 15" key="1">
    <citation type="submission" date="2016-04" db="EMBL/GenBank/DDBJ databases">
        <authorList>
            <person name="Evans L.H."/>
            <person name="Alamgir A."/>
            <person name="Owens N."/>
            <person name="Weber N.D."/>
            <person name="Virtaneva K."/>
            <person name="Barbian K."/>
            <person name="Babar A."/>
            <person name="Rosenke K."/>
        </authorList>
    </citation>
    <scope>NUCLEOTIDE SEQUENCE [LARGE SCALE GENOMIC DNA]</scope>
    <source>
        <strain evidence="14 15">CCM 8644</strain>
    </source>
</reference>
<accession>A0A179DFX2</accession>
<dbReference type="GO" id="GO:0015095">
    <property type="term" value="F:magnesium ion transmembrane transporter activity"/>
    <property type="evidence" value="ECO:0007669"/>
    <property type="project" value="UniProtKB-UniRule"/>
</dbReference>
<dbReference type="NCBIfam" id="TIGR00383">
    <property type="entry name" value="corA"/>
    <property type="match status" value="1"/>
</dbReference>
<feature type="transmembrane region" description="Helical" evidence="13">
    <location>
        <begin position="259"/>
        <end position="279"/>
    </location>
</feature>
<dbReference type="GO" id="GO:0015099">
    <property type="term" value="F:nickel cation transmembrane transporter activity"/>
    <property type="evidence" value="ECO:0007669"/>
    <property type="project" value="TreeGrafter"/>
</dbReference>
<evidence type="ECO:0000256" key="13">
    <source>
        <dbReference type="RuleBase" id="RU362010"/>
    </source>
</evidence>
<evidence type="ECO:0000313" key="15">
    <source>
        <dbReference type="Proteomes" id="UP000078459"/>
    </source>
</evidence>
<dbReference type="PANTHER" id="PTHR47685">
    <property type="entry name" value="MAGNESIUM TRANSPORT PROTEIN CORA"/>
    <property type="match status" value="1"/>
</dbReference>
<comment type="similarity">
    <text evidence="2 13">Belongs to the CorA metal ion transporter (MIT) (TC 1.A.35) family.</text>
</comment>
<dbReference type="InterPro" id="IPR050829">
    <property type="entry name" value="CorA_MIT"/>
</dbReference>
<dbReference type="FunFam" id="1.20.58.340:FF:000001">
    <property type="entry name" value="Magnesium transport protein CorA"/>
    <property type="match status" value="1"/>
</dbReference>
<evidence type="ECO:0000256" key="12">
    <source>
        <dbReference type="ARBA" id="ARBA00034269"/>
    </source>
</evidence>
<evidence type="ECO:0000256" key="4">
    <source>
        <dbReference type="ARBA" id="ARBA00022448"/>
    </source>
</evidence>
<reference evidence="14 15" key="2">
    <citation type="submission" date="2016-06" db="EMBL/GenBank/DDBJ databases">
        <title>Pedobacter psychrophilus sp. nov., isolated from Antarctic fragmentary rock.</title>
        <authorList>
            <person name="Svec P."/>
        </authorList>
    </citation>
    <scope>NUCLEOTIDE SEQUENCE [LARGE SCALE GENOMIC DNA]</scope>
    <source>
        <strain evidence="14 15">CCM 8644</strain>
    </source>
</reference>
<feature type="transmembrane region" description="Helical" evidence="13">
    <location>
        <begin position="291"/>
        <end position="311"/>
    </location>
</feature>
<keyword evidence="9 13" id="KW-1133">Transmembrane helix</keyword>
<protein>
    <recommendedName>
        <fullName evidence="3 13">Magnesium transport protein CorA</fullName>
    </recommendedName>
</protein>
<keyword evidence="8 13" id="KW-0460">Magnesium</keyword>
<evidence type="ECO:0000313" key="14">
    <source>
        <dbReference type="EMBL" id="OAQ39702.1"/>
    </source>
</evidence>
<evidence type="ECO:0000256" key="6">
    <source>
        <dbReference type="ARBA" id="ARBA00022519"/>
    </source>
</evidence>
<dbReference type="SUPFAM" id="SSF143865">
    <property type="entry name" value="CorA soluble domain-like"/>
    <property type="match status" value="1"/>
</dbReference>
<dbReference type="RefSeq" id="WP_068822320.1">
    <property type="nucleotide sequence ID" value="NZ_LWHJ01000027.1"/>
</dbReference>
<dbReference type="GO" id="GO:0005886">
    <property type="term" value="C:plasma membrane"/>
    <property type="evidence" value="ECO:0007669"/>
    <property type="project" value="UniProtKB-SubCell"/>
</dbReference>
<dbReference type="PANTHER" id="PTHR47685:SF1">
    <property type="entry name" value="MAGNESIUM TRANSPORT PROTEIN CORA"/>
    <property type="match status" value="1"/>
</dbReference>
<dbReference type="InterPro" id="IPR045863">
    <property type="entry name" value="CorA_TM1_TM2"/>
</dbReference>
<evidence type="ECO:0000256" key="8">
    <source>
        <dbReference type="ARBA" id="ARBA00022842"/>
    </source>
</evidence>
<dbReference type="InterPro" id="IPR045861">
    <property type="entry name" value="CorA_cytoplasmic_dom"/>
</dbReference>
<name>A0A179DFX2_9SPHI</name>
<evidence type="ECO:0000256" key="9">
    <source>
        <dbReference type="ARBA" id="ARBA00022989"/>
    </source>
</evidence>
<keyword evidence="11 13" id="KW-0472">Membrane</keyword>
<evidence type="ECO:0000256" key="5">
    <source>
        <dbReference type="ARBA" id="ARBA00022475"/>
    </source>
</evidence>
<dbReference type="Gene3D" id="3.30.460.20">
    <property type="entry name" value="CorA soluble domain-like"/>
    <property type="match status" value="1"/>
</dbReference>
<dbReference type="Pfam" id="PF01544">
    <property type="entry name" value="CorA"/>
    <property type="match status" value="1"/>
</dbReference>
<keyword evidence="15" id="KW-1185">Reference proteome</keyword>
<dbReference type="EMBL" id="LWHJ01000027">
    <property type="protein sequence ID" value="OAQ39702.1"/>
    <property type="molecule type" value="Genomic_DNA"/>
</dbReference>